<protein>
    <submittedName>
        <fullName evidence="1">Uncharacterized protein</fullName>
    </submittedName>
</protein>
<evidence type="ECO:0000313" key="1">
    <source>
        <dbReference type="EMBL" id="MFC5409098.1"/>
    </source>
</evidence>
<comment type="caution">
    <text evidence="1">The sequence shown here is derived from an EMBL/GenBank/DDBJ whole genome shotgun (WGS) entry which is preliminary data.</text>
</comment>
<keyword evidence="2" id="KW-1185">Reference proteome</keyword>
<accession>A0ABW0I9A4</accession>
<organism evidence="1 2">
    <name type="scientific">Larkinella bovis</name>
    <dbReference type="NCBI Taxonomy" id="683041"/>
    <lineage>
        <taxon>Bacteria</taxon>
        <taxon>Pseudomonadati</taxon>
        <taxon>Bacteroidota</taxon>
        <taxon>Cytophagia</taxon>
        <taxon>Cytophagales</taxon>
        <taxon>Spirosomataceae</taxon>
        <taxon>Larkinella</taxon>
    </lineage>
</organism>
<name>A0ABW0I9A4_9BACT</name>
<dbReference type="EMBL" id="JBHSMA010000001">
    <property type="protein sequence ID" value="MFC5409098.1"/>
    <property type="molecule type" value="Genomic_DNA"/>
</dbReference>
<evidence type="ECO:0000313" key="2">
    <source>
        <dbReference type="Proteomes" id="UP001596106"/>
    </source>
</evidence>
<reference evidence="2" key="1">
    <citation type="journal article" date="2019" name="Int. J. Syst. Evol. Microbiol.">
        <title>The Global Catalogue of Microorganisms (GCM) 10K type strain sequencing project: providing services to taxonomists for standard genome sequencing and annotation.</title>
        <authorList>
            <consortium name="The Broad Institute Genomics Platform"/>
            <consortium name="The Broad Institute Genome Sequencing Center for Infectious Disease"/>
            <person name="Wu L."/>
            <person name="Ma J."/>
        </authorList>
    </citation>
    <scope>NUCLEOTIDE SEQUENCE [LARGE SCALE GENOMIC DNA]</scope>
    <source>
        <strain evidence="2">CCUG 55250</strain>
    </source>
</reference>
<dbReference type="Proteomes" id="UP001596106">
    <property type="component" value="Unassembled WGS sequence"/>
</dbReference>
<dbReference type="RefSeq" id="WP_379842710.1">
    <property type="nucleotide sequence ID" value="NZ_JBHSMA010000001.1"/>
</dbReference>
<sequence>MQPQIWKFEPYQRIGPLIAFYFLAAPWPFEPTTTDYRDWLGTRPPGEREFYEELGFEACRAVNAFRQYWLEKRDYRLKDYLRMHLQPSDYAMYEQMATYGSVYPTCEERRFGLQLADSH</sequence>
<gene>
    <name evidence="1" type="ORF">ACFPMF_07265</name>
</gene>
<proteinExistence type="predicted"/>